<dbReference type="Proteomes" id="UP001199044">
    <property type="component" value="Unassembled WGS sequence"/>
</dbReference>
<dbReference type="EMBL" id="JAIWIU010000027">
    <property type="protein sequence ID" value="MCA2015458.1"/>
    <property type="molecule type" value="Genomic_DNA"/>
</dbReference>
<accession>A0ABS7YIF2</accession>
<evidence type="ECO:0000313" key="3">
    <source>
        <dbReference type="EMBL" id="MCA2015458.1"/>
    </source>
</evidence>
<dbReference type="SMART" id="SM00855">
    <property type="entry name" value="PGAM"/>
    <property type="match status" value="1"/>
</dbReference>
<organism evidence="3 4">
    <name type="scientific">Vibrio tritonius</name>
    <dbReference type="NCBI Taxonomy" id="1435069"/>
    <lineage>
        <taxon>Bacteria</taxon>
        <taxon>Pseudomonadati</taxon>
        <taxon>Pseudomonadota</taxon>
        <taxon>Gammaproteobacteria</taxon>
        <taxon>Vibrionales</taxon>
        <taxon>Vibrionaceae</taxon>
        <taxon>Vibrio</taxon>
    </lineage>
</organism>
<keyword evidence="4" id="KW-1185">Reference proteome</keyword>
<dbReference type="Gene3D" id="3.40.50.1240">
    <property type="entry name" value="Phosphoglycerate mutase-like"/>
    <property type="match status" value="1"/>
</dbReference>
<dbReference type="PANTHER" id="PTHR48100">
    <property type="entry name" value="BROAD-SPECIFICITY PHOSPHATASE YOR283W-RELATED"/>
    <property type="match status" value="1"/>
</dbReference>
<reference evidence="4" key="1">
    <citation type="submission" date="2023-07" db="EMBL/GenBank/DDBJ databases">
        <title>Molecular identification of indigenous halophilic bacteria isolated from red sea cost, biodegradation of synthetic dyes and assessment of degraded metabolite toxicity.</title>
        <authorList>
            <person name="Chaieb K."/>
            <person name="Altayb H.N."/>
        </authorList>
    </citation>
    <scope>NUCLEOTIDE SEQUENCE [LARGE SCALE GENOMIC DNA]</scope>
    <source>
        <strain evidence="4">K20</strain>
    </source>
</reference>
<dbReference type="InterPro" id="IPR001345">
    <property type="entry name" value="PG/BPGM_mutase_AS"/>
</dbReference>
<dbReference type="RefSeq" id="WP_225249799.1">
    <property type="nucleotide sequence ID" value="NZ_JAIWIU010000027.1"/>
</dbReference>
<dbReference type="PROSITE" id="PS00175">
    <property type="entry name" value="PG_MUTASE"/>
    <property type="match status" value="1"/>
</dbReference>
<dbReference type="SUPFAM" id="SSF53254">
    <property type="entry name" value="Phosphoglycerate mutase-like"/>
    <property type="match status" value="1"/>
</dbReference>
<evidence type="ECO:0000256" key="1">
    <source>
        <dbReference type="ARBA" id="ARBA00023152"/>
    </source>
</evidence>
<keyword evidence="1" id="KW-0324">Glycolysis</keyword>
<dbReference type="Pfam" id="PF00300">
    <property type="entry name" value="His_Phos_1"/>
    <property type="match status" value="1"/>
</dbReference>
<dbReference type="PANTHER" id="PTHR48100:SF1">
    <property type="entry name" value="HISTIDINE PHOSPHATASE FAMILY PROTEIN-RELATED"/>
    <property type="match status" value="1"/>
</dbReference>
<proteinExistence type="predicted"/>
<keyword evidence="2" id="KW-0413">Isomerase</keyword>
<gene>
    <name evidence="3" type="ORF">LDJ79_04990</name>
</gene>
<dbReference type="InterPro" id="IPR050275">
    <property type="entry name" value="PGM_Phosphatase"/>
</dbReference>
<protein>
    <submittedName>
        <fullName evidence="3">Histidine phosphatase family protein</fullName>
    </submittedName>
</protein>
<sequence length="200" mass="22977">MNKRIFILRHGQTVFNSQRKLQGHCDSPLTPHGITQVEDVSATLKNYLSPDQFYVYASPLGRTIQTAQIVCDALEIPYSAIIKEPRIKEYFLGDWEQQSIHSLAERYPEFLQQRDWLVKTPNGETLADVQQRLTSWLDELPTDKDIVVVSHGLTGLTLRAMLANLSYDEMWRQEIPQDAFFMVQNGTLTRVDCFSDDALN</sequence>
<name>A0ABS7YIF2_9VIBR</name>
<dbReference type="InterPro" id="IPR013078">
    <property type="entry name" value="His_Pase_superF_clade-1"/>
</dbReference>
<dbReference type="CDD" id="cd07067">
    <property type="entry name" value="HP_PGM_like"/>
    <property type="match status" value="1"/>
</dbReference>
<evidence type="ECO:0000313" key="4">
    <source>
        <dbReference type="Proteomes" id="UP001199044"/>
    </source>
</evidence>
<comment type="caution">
    <text evidence="3">The sequence shown here is derived from an EMBL/GenBank/DDBJ whole genome shotgun (WGS) entry which is preliminary data.</text>
</comment>
<dbReference type="PIRSF" id="PIRSF000709">
    <property type="entry name" value="6PFK_2-Ptase"/>
    <property type="match status" value="1"/>
</dbReference>
<dbReference type="InterPro" id="IPR029033">
    <property type="entry name" value="His_PPase_superfam"/>
</dbReference>
<evidence type="ECO:0000256" key="2">
    <source>
        <dbReference type="ARBA" id="ARBA00023235"/>
    </source>
</evidence>